<organism evidence="1 2">
    <name type="scientific">Puccinia sorghi</name>
    <dbReference type="NCBI Taxonomy" id="27349"/>
    <lineage>
        <taxon>Eukaryota</taxon>
        <taxon>Fungi</taxon>
        <taxon>Dikarya</taxon>
        <taxon>Basidiomycota</taxon>
        <taxon>Pucciniomycotina</taxon>
        <taxon>Pucciniomycetes</taxon>
        <taxon>Pucciniales</taxon>
        <taxon>Pucciniaceae</taxon>
        <taxon>Puccinia</taxon>
    </lineage>
</organism>
<sequence length="179" mass="20560">MRSFKGLTPYLILIKLESELVGKPFKQLHLDLIGLIKPESSLKHCYILTVVNNHSGYLAGFPPIRKDDTTDTLINLLESDNARRGYYPLMICSDGGGELISEPYHPEHNGRAERANQTIIKSIRVTINCLKIPKRFWHKILKSFCLGLSLIPKKGQDISPWEDFSFRFYTTCWDSHRDP</sequence>
<dbReference type="GO" id="GO:0003676">
    <property type="term" value="F:nucleic acid binding"/>
    <property type="evidence" value="ECO:0007669"/>
    <property type="project" value="InterPro"/>
</dbReference>
<proteinExistence type="predicted"/>
<reference evidence="1 2" key="1">
    <citation type="submission" date="2015-08" db="EMBL/GenBank/DDBJ databases">
        <title>Next Generation Sequencing and Analysis of the Genome of Puccinia sorghi L Schw, the Causal Agent of Maize Common Rust.</title>
        <authorList>
            <person name="Rochi L."/>
            <person name="Burguener G."/>
            <person name="Darino M."/>
            <person name="Turjanski A."/>
            <person name="Kreff E."/>
            <person name="Dieguez M.J."/>
            <person name="Sacco F."/>
        </authorList>
    </citation>
    <scope>NUCLEOTIDE SEQUENCE [LARGE SCALE GENOMIC DNA]</scope>
    <source>
        <strain evidence="1 2">RO10H11247</strain>
    </source>
</reference>
<name>A0A0L6UQA6_9BASI</name>
<dbReference type="InterPro" id="IPR012337">
    <property type="entry name" value="RNaseH-like_sf"/>
</dbReference>
<accession>A0A0L6UQA6</accession>
<dbReference type="Gene3D" id="3.30.420.10">
    <property type="entry name" value="Ribonuclease H-like superfamily/Ribonuclease H"/>
    <property type="match status" value="2"/>
</dbReference>
<protein>
    <recommendedName>
        <fullName evidence="3">Integrase catalytic domain-containing protein</fullName>
    </recommendedName>
</protein>
<dbReference type="InterPro" id="IPR036397">
    <property type="entry name" value="RNaseH_sf"/>
</dbReference>
<dbReference type="AlphaFoldDB" id="A0A0L6UQA6"/>
<dbReference type="OrthoDB" id="7691805at2759"/>
<evidence type="ECO:0000313" key="1">
    <source>
        <dbReference type="EMBL" id="KNZ50020.1"/>
    </source>
</evidence>
<dbReference type="EMBL" id="LAVV01009768">
    <property type="protein sequence ID" value="KNZ50020.1"/>
    <property type="molecule type" value="Genomic_DNA"/>
</dbReference>
<comment type="caution">
    <text evidence="1">The sequence shown here is derived from an EMBL/GenBank/DDBJ whole genome shotgun (WGS) entry which is preliminary data.</text>
</comment>
<evidence type="ECO:0008006" key="3">
    <source>
        <dbReference type="Google" id="ProtNLM"/>
    </source>
</evidence>
<gene>
    <name evidence="1" type="ORF">VP01_463g8</name>
</gene>
<dbReference type="VEuPathDB" id="FungiDB:VP01_463g8"/>
<dbReference type="SUPFAM" id="SSF53098">
    <property type="entry name" value="Ribonuclease H-like"/>
    <property type="match status" value="1"/>
</dbReference>
<evidence type="ECO:0000313" key="2">
    <source>
        <dbReference type="Proteomes" id="UP000037035"/>
    </source>
</evidence>
<dbReference type="Proteomes" id="UP000037035">
    <property type="component" value="Unassembled WGS sequence"/>
</dbReference>
<keyword evidence="2" id="KW-1185">Reference proteome</keyword>